<evidence type="ECO:0000256" key="4">
    <source>
        <dbReference type="ARBA" id="ARBA00022927"/>
    </source>
</evidence>
<comment type="subcellular location">
    <subcellularLocation>
        <location evidence="1">Membrane</location>
        <topology evidence="1">Single-pass membrane protein</topology>
    </subcellularLocation>
</comment>
<feature type="region of interest" description="Disordered" evidence="8">
    <location>
        <begin position="88"/>
        <end position="156"/>
    </location>
</feature>
<dbReference type="AlphaFoldDB" id="A0A4S4FED8"/>
<accession>A0A4S4FED8</accession>
<evidence type="ECO:0000313" key="10">
    <source>
        <dbReference type="Proteomes" id="UP000309133"/>
    </source>
</evidence>
<keyword evidence="10" id="KW-1185">Reference proteome</keyword>
<evidence type="ECO:0000256" key="2">
    <source>
        <dbReference type="ARBA" id="ARBA00022448"/>
    </source>
</evidence>
<evidence type="ECO:0000256" key="6">
    <source>
        <dbReference type="ARBA" id="ARBA00023010"/>
    </source>
</evidence>
<name>A0A4S4FED8_9MICO</name>
<evidence type="ECO:0000256" key="7">
    <source>
        <dbReference type="ARBA" id="ARBA00023136"/>
    </source>
</evidence>
<evidence type="ECO:0000256" key="1">
    <source>
        <dbReference type="ARBA" id="ARBA00004167"/>
    </source>
</evidence>
<protein>
    <submittedName>
        <fullName evidence="9">Sec-independent protein translocase TatB</fullName>
    </submittedName>
</protein>
<gene>
    <name evidence="9" type="ORF">E6C64_16785</name>
</gene>
<dbReference type="Gene3D" id="1.20.5.3310">
    <property type="match status" value="1"/>
</dbReference>
<dbReference type="OrthoDB" id="3267321at2"/>
<keyword evidence="4" id="KW-0653">Protein transport</keyword>
<keyword evidence="2" id="KW-0813">Transport</keyword>
<feature type="compositionally biased region" description="Low complexity" evidence="8">
    <location>
        <begin position="91"/>
        <end position="121"/>
    </location>
</feature>
<dbReference type="EMBL" id="SSSM01000006">
    <property type="protein sequence ID" value="THG28483.1"/>
    <property type="molecule type" value="Genomic_DNA"/>
</dbReference>
<dbReference type="Proteomes" id="UP000309133">
    <property type="component" value="Unassembled WGS sequence"/>
</dbReference>
<keyword evidence="5" id="KW-1133">Transmembrane helix</keyword>
<dbReference type="Pfam" id="PF02416">
    <property type="entry name" value="TatA_B_E"/>
    <property type="match status" value="1"/>
</dbReference>
<organism evidence="9 10">
    <name type="scientific">Naasia lichenicola</name>
    <dbReference type="NCBI Taxonomy" id="2565933"/>
    <lineage>
        <taxon>Bacteria</taxon>
        <taxon>Bacillati</taxon>
        <taxon>Actinomycetota</taxon>
        <taxon>Actinomycetes</taxon>
        <taxon>Micrococcales</taxon>
        <taxon>Microbacteriaceae</taxon>
        <taxon>Naasia</taxon>
    </lineage>
</organism>
<evidence type="ECO:0000256" key="5">
    <source>
        <dbReference type="ARBA" id="ARBA00022989"/>
    </source>
</evidence>
<feature type="compositionally biased region" description="Low complexity" evidence="8">
    <location>
        <begin position="130"/>
        <end position="150"/>
    </location>
</feature>
<keyword evidence="6" id="KW-0811">Translocation</keyword>
<dbReference type="PRINTS" id="PR01506">
    <property type="entry name" value="TATBPROTEIN"/>
</dbReference>
<proteinExistence type="predicted"/>
<dbReference type="RefSeq" id="WP_136428843.1">
    <property type="nucleotide sequence ID" value="NZ_SSSM01000006.1"/>
</dbReference>
<evidence type="ECO:0000313" key="9">
    <source>
        <dbReference type="EMBL" id="THG28483.1"/>
    </source>
</evidence>
<dbReference type="InterPro" id="IPR003369">
    <property type="entry name" value="TatA/B/E"/>
</dbReference>
<sequence>MFGLTFEKLLLIGVVAVLLVGPDRLPRYAAQLAHLVRNLRGMADGAKSRMREEMGPEFDEVDWKKLDPRQYDPRRIIREALIDDTPVVRKPVSSTTPPGATAAGGAAAASVPGAPAGEASADPPAPFVRSSSAPKPYIPKAKPAAPEVAPFDTEAT</sequence>
<keyword evidence="3" id="KW-0812">Transmembrane</keyword>
<comment type="caution">
    <text evidence="9">The sequence shown here is derived from an EMBL/GenBank/DDBJ whole genome shotgun (WGS) entry which is preliminary data.</text>
</comment>
<reference evidence="9 10" key="1">
    <citation type="submission" date="2019-04" db="EMBL/GenBank/DDBJ databases">
        <authorList>
            <person name="Jiang L."/>
        </authorList>
    </citation>
    <scope>NUCLEOTIDE SEQUENCE [LARGE SCALE GENOMIC DNA]</scope>
    <source>
        <strain evidence="9 10">YIM 131853</strain>
    </source>
</reference>
<evidence type="ECO:0000256" key="8">
    <source>
        <dbReference type="SAM" id="MobiDB-lite"/>
    </source>
</evidence>
<keyword evidence="7" id="KW-0472">Membrane</keyword>
<evidence type="ECO:0000256" key="3">
    <source>
        <dbReference type="ARBA" id="ARBA00022692"/>
    </source>
</evidence>